<evidence type="ECO:0000256" key="7">
    <source>
        <dbReference type="SAM" id="MobiDB-lite"/>
    </source>
</evidence>
<organism evidence="9 10">
    <name type="scientific">Engelhardtia mirabilis</name>
    <dbReference type="NCBI Taxonomy" id="2528011"/>
    <lineage>
        <taxon>Bacteria</taxon>
        <taxon>Pseudomonadati</taxon>
        <taxon>Planctomycetota</taxon>
        <taxon>Planctomycetia</taxon>
        <taxon>Planctomycetia incertae sedis</taxon>
        <taxon>Engelhardtia</taxon>
    </lineage>
</organism>
<keyword evidence="3" id="KW-0949">S-adenosyl-L-methionine</keyword>
<dbReference type="PANTHER" id="PTHR11228">
    <property type="entry name" value="RADICAL SAM DOMAIN PROTEIN"/>
    <property type="match status" value="1"/>
</dbReference>
<dbReference type="Proteomes" id="UP000316921">
    <property type="component" value="Chromosome"/>
</dbReference>
<evidence type="ECO:0000313" key="10">
    <source>
        <dbReference type="Proteomes" id="UP000316921"/>
    </source>
</evidence>
<keyword evidence="10" id="KW-1185">Reference proteome</keyword>
<name>A0A518BRU1_9BACT</name>
<dbReference type="CDD" id="cd01335">
    <property type="entry name" value="Radical_SAM"/>
    <property type="match status" value="1"/>
</dbReference>
<evidence type="ECO:0000256" key="1">
    <source>
        <dbReference type="ARBA" id="ARBA00001966"/>
    </source>
</evidence>
<protein>
    <submittedName>
        <fullName evidence="9">Molybdenum cofactor biosynthesis protein A</fullName>
    </submittedName>
</protein>
<evidence type="ECO:0000259" key="8">
    <source>
        <dbReference type="PROSITE" id="PS51918"/>
    </source>
</evidence>
<dbReference type="GO" id="GO:0003824">
    <property type="term" value="F:catalytic activity"/>
    <property type="evidence" value="ECO:0007669"/>
    <property type="project" value="InterPro"/>
</dbReference>
<keyword evidence="6" id="KW-0411">Iron-sulfur</keyword>
<dbReference type="SUPFAM" id="SSF102114">
    <property type="entry name" value="Radical SAM enzymes"/>
    <property type="match status" value="2"/>
</dbReference>
<feature type="domain" description="Radical SAM core" evidence="8">
    <location>
        <begin position="28"/>
        <end position="218"/>
    </location>
</feature>
<dbReference type="SFLD" id="SFLDG01067">
    <property type="entry name" value="SPASM/twitch_domain_containing"/>
    <property type="match status" value="1"/>
</dbReference>
<keyword evidence="4" id="KW-0479">Metal-binding</keyword>
<dbReference type="GO" id="GO:0046872">
    <property type="term" value="F:metal ion binding"/>
    <property type="evidence" value="ECO:0007669"/>
    <property type="project" value="UniProtKB-KW"/>
</dbReference>
<dbReference type="SFLD" id="SFLDS00029">
    <property type="entry name" value="Radical_SAM"/>
    <property type="match status" value="1"/>
</dbReference>
<dbReference type="InterPro" id="IPR034391">
    <property type="entry name" value="AdoMet-like_SPASM_containing"/>
</dbReference>
<dbReference type="InterPro" id="IPR058240">
    <property type="entry name" value="rSAM_sf"/>
</dbReference>
<dbReference type="Gene3D" id="3.20.20.70">
    <property type="entry name" value="Aldolase class I"/>
    <property type="match status" value="2"/>
</dbReference>
<evidence type="ECO:0000256" key="5">
    <source>
        <dbReference type="ARBA" id="ARBA00023004"/>
    </source>
</evidence>
<dbReference type="KEGG" id="pbap:Pla133_48090"/>
<dbReference type="InterPro" id="IPR013785">
    <property type="entry name" value="Aldolase_TIM"/>
</dbReference>
<dbReference type="GO" id="GO:0051536">
    <property type="term" value="F:iron-sulfur cluster binding"/>
    <property type="evidence" value="ECO:0007669"/>
    <property type="project" value="UniProtKB-KW"/>
</dbReference>
<dbReference type="InterPro" id="IPR007197">
    <property type="entry name" value="rSAM"/>
</dbReference>
<dbReference type="InterPro" id="IPR050377">
    <property type="entry name" value="Radical_SAM_PqqE_MftC-like"/>
</dbReference>
<comment type="cofactor">
    <cofactor evidence="1">
        <name>[4Fe-4S] cluster</name>
        <dbReference type="ChEBI" id="CHEBI:49883"/>
    </cofactor>
</comment>
<dbReference type="EMBL" id="CP036287">
    <property type="protein sequence ID" value="QDU69688.1"/>
    <property type="molecule type" value="Genomic_DNA"/>
</dbReference>
<dbReference type="SFLD" id="SFLDG01387">
    <property type="entry name" value="BtrN-like_SPASM_domain_contain"/>
    <property type="match status" value="1"/>
</dbReference>
<dbReference type="Pfam" id="PF13186">
    <property type="entry name" value="SPASM"/>
    <property type="match status" value="1"/>
</dbReference>
<dbReference type="Pfam" id="PF04055">
    <property type="entry name" value="Radical_SAM"/>
    <property type="match status" value="1"/>
</dbReference>
<reference evidence="9 10" key="1">
    <citation type="submission" date="2019-02" db="EMBL/GenBank/DDBJ databases">
        <title>Deep-cultivation of Planctomycetes and their phenomic and genomic characterization uncovers novel biology.</title>
        <authorList>
            <person name="Wiegand S."/>
            <person name="Jogler M."/>
            <person name="Boedeker C."/>
            <person name="Pinto D."/>
            <person name="Vollmers J."/>
            <person name="Rivas-Marin E."/>
            <person name="Kohn T."/>
            <person name="Peeters S.H."/>
            <person name="Heuer A."/>
            <person name="Rast P."/>
            <person name="Oberbeckmann S."/>
            <person name="Bunk B."/>
            <person name="Jeske O."/>
            <person name="Meyerdierks A."/>
            <person name="Storesund J.E."/>
            <person name="Kallscheuer N."/>
            <person name="Luecker S."/>
            <person name="Lage O.M."/>
            <person name="Pohl T."/>
            <person name="Merkel B.J."/>
            <person name="Hornburger P."/>
            <person name="Mueller R.-W."/>
            <person name="Bruemmer F."/>
            <person name="Labrenz M."/>
            <person name="Spormann A.M."/>
            <person name="Op den Camp H."/>
            <person name="Overmann J."/>
            <person name="Amann R."/>
            <person name="Jetten M.S.M."/>
            <person name="Mascher T."/>
            <person name="Medema M.H."/>
            <person name="Devos D.P."/>
            <person name="Kaster A.-K."/>
            <person name="Ovreas L."/>
            <person name="Rohde M."/>
            <person name="Galperin M.Y."/>
            <person name="Jogler C."/>
        </authorList>
    </citation>
    <scope>NUCLEOTIDE SEQUENCE [LARGE SCALE GENOMIC DNA]</scope>
    <source>
        <strain evidence="9 10">Pla133</strain>
    </source>
</reference>
<sequence>MRARFFGLVRRALYRLLPARWVGALVARRLPRFANLEVTTQCNLRCPLCPTHLVPRESRFLSRDQAFDVLESTRGSLAEISFHIQGEPTVHPELFEIVARCRELGVKSWLGTNGMLVGQKLEAILASGLSGISIDIDGADALDYSRYRRGGDFERVVGGVRRLVEARSARGAREPVVQLQAILFPYNLPRREELRVLFRSLGADRIRFKRPSYFHDYSRGEALGVRLDPQLRARTEVAAAQFVESIGVGAGSHGQDAGSGGGGSGKDGSTGASSDGDERDGAGPNGPTPGAAPDQGSRQVPERGGRFYRNRRFCPQLEHASILSDGRVVACCMDALGTTTFGNLAQENFADIWRGRRHAEVVARFVRRELPLCRSCTLG</sequence>
<dbReference type="InterPro" id="IPR023885">
    <property type="entry name" value="4Fe4S-binding_SPASM_dom"/>
</dbReference>
<evidence type="ECO:0000256" key="2">
    <source>
        <dbReference type="ARBA" id="ARBA00022485"/>
    </source>
</evidence>
<gene>
    <name evidence="9" type="ORF">Pla133_48090</name>
</gene>
<feature type="compositionally biased region" description="Gly residues" evidence="7">
    <location>
        <begin position="249"/>
        <end position="268"/>
    </location>
</feature>
<dbReference type="PROSITE" id="PS51918">
    <property type="entry name" value="RADICAL_SAM"/>
    <property type="match status" value="1"/>
</dbReference>
<dbReference type="PANTHER" id="PTHR11228:SF7">
    <property type="entry name" value="PQQA PEPTIDE CYCLASE"/>
    <property type="match status" value="1"/>
</dbReference>
<evidence type="ECO:0000256" key="4">
    <source>
        <dbReference type="ARBA" id="ARBA00022723"/>
    </source>
</evidence>
<dbReference type="AlphaFoldDB" id="A0A518BRU1"/>
<proteinExistence type="predicted"/>
<keyword evidence="2" id="KW-0004">4Fe-4S</keyword>
<evidence type="ECO:0000256" key="3">
    <source>
        <dbReference type="ARBA" id="ARBA00022691"/>
    </source>
</evidence>
<dbReference type="RefSeq" id="WP_145069814.1">
    <property type="nucleotide sequence ID" value="NZ_CP036287.1"/>
</dbReference>
<feature type="region of interest" description="Disordered" evidence="7">
    <location>
        <begin position="249"/>
        <end position="302"/>
    </location>
</feature>
<keyword evidence="5" id="KW-0408">Iron</keyword>
<evidence type="ECO:0000256" key="6">
    <source>
        <dbReference type="ARBA" id="ARBA00023014"/>
    </source>
</evidence>
<accession>A0A518BRU1</accession>
<evidence type="ECO:0000313" key="9">
    <source>
        <dbReference type="EMBL" id="QDU69688.1"/>
    </source>
</evidence>